<organism evidence="1 2">
    <name type="scientific">Gulo gulo</name>
    <name type="common">Wolverine</name>
    <name type="synonym">Gluton</name>
    <dbReference type="NCBI Taxonomy" id="48420"/>
    <lineage>
        <taxon>Eukaryota</taxon>
        <taxon>Metazoa</taxon>
        <taxon>Chordata</taxon>
        <taxon>Craniata</taxon>
        <taxon>Vertebrata</taxon>
        <taxon>Euteleostomi</taxon>
        <taxon>Mammalia</taxon>
        <taxon>Eutheria</taxon>
        <taxon>Laurasiatheria</taxon>
        <taxon>Carnivora</taxon>
        <taxon>Caniformia</taxon>
        <taxon>Musteloidea</taxon>
        <taxon>Mustelidae</taxon>
        <taxon>Guloninae</taxon>
        <taxon>Gulo</taxon>
    </lineage>
</organism>
<comment type="caution">
    <text evidence="1">The sequence shown here is derived from an EMBL/GenBank/DDBJ whole genome shotgun (WGS) entry which is preliminary data.</text>
</comment>
<reference evidence="1 2" key="1">
    <citation type="submission" date="2018-10" db="EMBL/GenBank/DDBJ databases">
        <authorList>
            <person name="Ekblom R."/>
            <person name="Jareborg N."/>
        </authorList>
    </citation>
    <scope>NUCLEOTIDE SEQUENCE [LARGE SCALE GENOMIC DNA]</scope>
    <source>
        <tissue evidence="1">Muscle</tissue>
    </source>
</reference>
<name>A0A9X9ME52_GULGU</name>
<proteinExistence type="predicted"/>
<gene>
    <name evidence="1" type="ORF">BN2614_LOCUS1</name>
</gene>
<evidence type="ECO:0000313" key="1">
    <source>
        <dbReference type="EMBL" id="VCX43397.1"/>
    </source>
</evidence>
<dbReference type="EMBL" id="CYRY02047399">
    <property type="protein sequence ID" value="VCX43397.1"/>
    <property type="molecule type" value="Genomic_DNA"/>
</dbReference>
<keyword evidence="2" id="KW-1185">Reference proteome</keyword>
<dbReference type="AlphaFoldDB" id="A0A9X9ME52"/>
<dbReference type="Proteomes" id="UP000269945">
    <property type="component" value="Unassembled WGS sequence"/>
</dbReference>
<sequence>MLSLCRIEMECLVVKRSMVMLQSTPWDRISYPPLPLQQTKRANLDLWDSLSA</sequence>
<protein>
    <submittedName>
        <fullName evidence="1">Uncharacterized protein</fullName>
    </submittedName>
</protein>
<evidence type="ECO:0000313" key="2">
    <source>
        <dbReference type="Proteomes" id="UP000269945"/>
    </source>
</evidence>
<accession>A0A9X9ME52</accession>